<accession>A0A0X3UQH6</accession>
<sequence length="154" mass="16482">MPRYFWNISGPKGDGMACVVCGANFLDARITSVSVGLNPADESQVFACKEPCALALAEDAERMAQEMRAAAGLDDADVPGTDDDPVFCVDGHFGSLLRDLRTLAGTEALLTTSDDITTIRFLLSLTARHAETAMMRARLVLARTKAPDTEDGDN</sequence>
<proteinExistence type="predicted"/>
<protein>
    <submittedName>
        <fullName evidence="1">Uncharacterized protein</fullName>
    </submittedName>
</protein>
<dbReference type="EMBL" id="LLZG01000165">
    <property type="protein sequence ID" value="KUL34774.1"/>
    <property type="molecule type" value="Genomic_DNA"/>
</dbReference>
<reference evidence="2" key="1">
    <citation type="submission" date="2015-10" db="EMBL/GenBank/DDBJ databases">
        <authorList>
            <person name="Ju K.-S."/>
            <person name="Doroghazi J.R."/>
            <person name="Metcalf W.W."/>
        </authorList>
    </citation>
    <scope>NUCLEOTIDE SEQUENCE [LARGE SCALE GENOMIC DNA]</scope>
    <source>
        <strain evidence="2">NRRL 3151</strain>
    </source>
</reference>
<keyword evidence="2" id="KW-1185">Reference proteome</keyword>
<dbReference type="Proteomes" id="UP000053923">
    <property type="component" value="Unassembled WGS sequence"/>
</dbReference>
<name>A0A0X3UQH6_9ACTN</name>
<evidence type="ECO:0000313" key="2">
    <source>
        <dbReference type="Proteomes" id="UP000053923"/>
    </source>
</evidence>
<gene>
    <name evidence="1" type="ORF">ADL12_20630</name>
</gene>
<evidence type="ECO:0000313" key="1">
    <source>
        <dbReference type="EMBL" id="KUL34774.1"/>
    </source>
</evidence>
<dbReference type="AlphaFoldDB" id="A0A0X3UQH6"/>
<comment type="caution">
    <text evidence="1">The sequence shown here is derived from an EMBL/GenBank/DDBJ whole genome shotgun (WGS) entry which is preliminary data.</text>
</comment>
<organism evidence="1 2">
    <name type="scientific">Streptomyces regalis</name>
    <dbReference type="NCBI Taxonomy" id="68262"/>
    <lineage>
        <taxon>Bacteria</taxon>
        <taxon>Bacillati</taxon>
        <taxon>Actinomycetota</taxon>
        <taxon>Actinomycetes</taxon>
        <taxon>Kitasatosporales</taxon>
        <taxon>Streptomycetaceae</taxon>
        <taxon>Streptomyces</taxon>
    </lineage>
</organism>